<comment type="caution">
    <text evidence="3">The sequence shown here is derived from an EMBL/GenBank/DDBJ whole genome shotgun (WGS) entry which is preliminary data.</text>
</comment>
<name>A0ABW1VKB4_9MICO</name>
<dbReference type="SUPFAM" id="SSF50249">
    <property type="entry name" value="Nucleic acid-binding proteins"/>
    <property type="match status" value="1"/>
</dbReference>
<dbReference type="InterPro" id="IPR012340">
    <property type="entry name" value="NA-bd_OB-fold"/>
</dbReference>
<dbReference type="Proteomes" id="UP001596306">
    <property type="component" value="Unassembled WGS sequence"/>
</dbReference>
<accession>A0ABW1VKB4</accession>
<reference evidence="4" key="1">
    <citation type="journal article" date="2019" name="Int. J. Syst. Evol. Microbiol.">
        <title>The Global Catalogue of Microorganisms (GCM) 10K type strain sequencing project: providing services to taxonomists for standard genome sequencing and annotation.</title>
        <authorList>
            <consortium name="The Broad Institute Genomics Platform"/>
            <consortium name="The Broad Institute Genome Sequencing Center for Infectious Disease"/>
            <person name="Wu L."/>
            <person name="Ma J."/>
        </authorList>
    </citation>
    <scope>NUCLEOTIDE SEQUENCE [LARGE SCALE GENOMIC DNA]</scope>
    <source>
        <strain evidence="4">CCUG 43304</strain>
    </source>
</reference>
<dbReference type="InterPro" id="IPR050180">
    <property type="entry name" value="RNR_Ribonuclease"/>
</dbReference>
<keyword evidence="4" id="KW-1185">Reference proteome</keyword>
<dbReference type="Pfam" id="PF00773">
    <property type="entry name" value="RNB"/>
    <property type="match status" value="1"/>
</dbReference>
<dbReference type="RefSeq" id="WP_386733085.1">
    <property type="nucleotide sequence ID" value="NZ_JBHSTP010000004.1"/>
</dbReference>
<organism evidence="3 4">
    <name type="scientific">Luethyella okanaganae</name>
    <dbReference type="NCBI Taxonomy" id="69372"/>
    <lineage>
        <taxon>Bacteria</taxon>
        <taxon>Bacillati</taxon>
        <taxon>Actinomycetota</taxon>
        <taxon>Actinomycetes</taxon>
        <taxon>Micrococcales</taxon>
        <taxon>Microbacteriaceae</taxon>
        <taxon>Luethyella</taxon>
    </lineage>
</organism>
<dbReference type="Pfam" id="PF18614">
    <property type="entry name" value="RNase_II_C_S1"/>
    <property type="match status" value="1"/>
</dbReference>
<evidence type="ECO:0000313" key="3">
    <source>
        <dbReference type="EMBL" id="MFC6357352.1"/>
    </source>
</evidence>
<dbReference type="PANTHER" id="PTHR23355">
    <property type="entry name" value="RIBONUCLEASE"/>
    <property type="match status" value="1"/>
</dbReference>
<proteinExistence type="predicted"/>
<dbReference type="InterPro" id="IPR001900">
    <property type="entry name" value="RNase_II/R"/>
</dbReference>
<protein>
    <recommendedName>
        <fullName evidence="1">DIS3-like exonuclease 1</fullName>
    </recommendedName>
</protein>
<dbReference type="PANTHER" id="PTHR23355:SF30">
    <property type="entry name" value="DIS3-LIKE EXONUCLEASE 1"/>
    <property type="match status" value="1"/>
</dbReference>
<dbReference type="InterPro" id="IPR040596">
    <property type="entry name" value="RNase_II_C_S1"/>
</dbReference>
<dbReference type="EMBL" id="JBHSTP010000004">
    <property type="protein sequence ID" value="MFC6357352.1"/>
    <property type="molecule type" value="Genomic_DNA"/>
</dbReference>
<evidence type="ECO:0000259" key="2">
    <source>
        <dbReference type="SMART" id="SM00955"/>
    </source>
</evidence>
<dbReference type="SMART" id="SM00955">
    <property type="entry name" value="RNB"/>
    <property type="match status" value="1"/>
</dbReference>
<evidence type="ECO:0000256" key="1">
    <source>
        <dbReference type="ARBA" id="ARBA00016366"/>
    </source>
</evidence>
<feature type="domain" description="RNB" evidence="2">
    <location>
        <begin position="53"/>
        <end position="370"/>
    </location>
</feature>
<gene>
    <name evidence="3" type="ORF">ACFQB0_14670</name>
</gene>
<evidence type="ECO:0000313" key="4">
    <source>
        <dbReference type="Proteomes" id="UP001596306"/>
    </source>
</evidence>
<sequence length="484" mass="51578">MPSRRPHVAASAAQSELARALASLRTAFELPTGFPPSVLAEAEDAAASVVLPDLDRTDIDFVTIDPMGATDLDQALHLEATGSGYLVHYAIADVPAFVVPGGAVDGEARQRGQTIYAADGRIPLHPPSISDGAGSLLPGVERGAFVWEFHLDPEAAVRSVRVRRARVRSRRQYDYDEVQAAIDDGTADASLALLKVVGLARIELERRRGGASLNTPDEEIVRNDGGYSIERRLPLPVEDWNAQLSLMTGMAAAEMMLNGRVGILRTMPPPGEDAVSTFRRQTEALGQPWPEDQEYGEYLRGLDRSDPAALAIMQAATGLFRGAGYVAMNGFTPADPVQSAVGAPYAHTTAPLRRLVDRWSLVICEALSNGTDVPRWARESLGELPTIMGASSRIAAQLDSASVDRVEAALLSDKIGRRFAATVLAQRGDTAVIQLVQPAVTAECAAPERPKPGSHVTVTLDSVDIATGAARFVLAEEGLVARTA</sequence>